<evidence type="ECO:0008006" key="4">
    <source>
        <dbReference type="Google" id="ProtNLM"/>
    </source>
</evidence>
<dbReference type="Proteomes" id="UP000600449">
    <property type="component" value="Unassembled WGS sequence"/>
</dbReference>
<dbReference type="EMBL" id="BMMF01000003">
    <property type="protein sequence ID" value="GGK27958.1"/>
    <property type="molecule type" value="Genomic_DNA"/>
</dbReference>
<keyword evidence="1" id="KW-0472">Membrane</keyword>
<organism evidence="2 3">
    <name type="scientific">Salinarimonas ramus</name>
    <dbReference type="NCBI Taxonomy" id="690164"/>
    <lineage>
        <taxon>Bacteria</taxon>
        <taxon>Pseudomonadati</taxon>
        <taxon>Pseudomonadota</taxon>
        <taxon>Alphaproteobacteria</taxon>
        <taxon>Hyphomicrobiales</taxon>
        <taxon>Salinarimonadaceae</taxon>
        <taxon>Salinarimonas</taxon>
    </lineage>
</organism>
<feature type="transmembrane region" description="Helical" evidence="1">
    <location>
        <begin position="61"/>
        <end position="80"/>
    </location>
</feature>
<gene>
    <name evidence="2" type="ORF">GCM10011322_13110</name>
</gene>
<keyword evidence="1" id="KW-0812">Transmembrane</keyword>
<evidence type="ECO:0000313" key="2">
    <source>
        <dbReference type="EMBL" id="GGK27958.1"/>
    </source>
</evidence>
<comment type="caution">
    <text evidence="2">The sequence shown here is derived from an EMBL/GenBank/DDBJ whole genome shotgun (WGS) entry which is preliminary data.</text>
</comment>
<dbReference type="RefSeq" id="WP_188910868.1">
    <property type="nucleotide sequence ID" value="NZ_BMMF01000003.1"/>
</dbReference>
<keyword evidence="3" id="KW-1185">Reference proteome</keyword>
<feature type="transmembrane region" description="Helical" evidence="1">
    <location>
        <begin position="235"/>
        <end position="255"/>
    </location>
</feature>
<dbReference type="AlphaFoldDB" id="A0A917Q7L1"/>
<reference evidence="2 3" key="1">
    <citation type="journal article" date="2014" name="Int. J. Syst. Evol. Microbiol.">
        <title>Complete genome sequence of Corynebacterium casei LMG S-19264T (=DSM 44701T), isolated from a smear-ripened cheese.</title>
        <authorList>
            <consortium name="US DOE Joint Genome Institute (JGI-PGF)"/>
            <person name="Walter F."/>
            <person name="Albersmeier A."/>
            <person name="Kalinowski J."/>
            <person name="Ruckert C."/>
        </authorList>
    </citation>
    <scope>NUCLEOTIDE SEQUENCE [LARGE SCALE GENOMIC DNA]</scope>
    <source>
        <strain evidence="2 3">CGMCC 1.9161</strain>
    </source>
</reference>
<evidence type="ECO:0000256" key="1">
    <source>
        <dbReference type="SAM" id="Phobius"/>
    </source>
</evidence>
<accession>A0A917Q7L1</accession>
<feature type="transmembrane region" description="Helical" evidence="1">
    <location>
        <begin position="114"/>
        <end position="137"/>
    </location>
</feature>
<evidence type="ECO:0000313" key="3">
    <source>
        <dbReference type="Proteomes" id="UP000600449"/>
    </source>
</evidence>
<name>A0A917Q7L1_9HYPH</name>
<feature type="transmembrane region" description="Helical" evidence="1">
    <location>
        <begin position="143"/>
        <end position="172"/>
    </location>
</feature>
<feature type="transmembrane region" description="Helical" evidence="1">
    <location>
        <begin position="179"/>
        <end position="197"/>
    </location>
</feature>
<dbReference type="PANTHER" id="PTHR36832:SF2">
    <property type="entry name" value="INTEGRAL MEMBRANE PROTEIN"/>
    <property type="match status" value="1"/>
</dbReference>
<protein>
    <recommendedName>
        <fullName evidence="4">ABC-2 type transport system permease protein</fullName>
    </recommendedName>
</protein>
<dbReference type="InterPro" id="IPR010390">
    <property type="entry name" value="ABC-2_transporter-like"/>
</dbReference>
<feature type="transmembrane region" description="Helical" evidence="1">
    <location>
        <begin position="21"/>
        <end position="41"/>
    </location>
</feature>
<keyword evidence="1" id="KW-1133">Transmembrane helix</keyword>
<dbReference type="Pfam" id="PF06182">
    <property type="entry name" value="ABC2_membrane_6"/>
    <property type="match status" value="1"/>
</dbReference>
<feature type="transmembrane region" description="Helical" evidence="1">
    <location>
        <begin position="209"/>
        <end position="228"/>
    </location>
</feature>
<proteinExistence type="predicted"/>
<sequence>MTSLLALFRIEAAAYLADRKLALLGAAHKLLLAGSQVFLWSALVGAEGTIVDGGHLSRIDIVTYVLLATALVSLAEFSVVDTINDRVLRGQAAVDVLRPPGFPSAVLVREFARFVVGFAVHALPAVVVLGALFGFTAPGPGRVAVAVLLVLGGWLLATLIGWCVGIAALRLLDTTQVKYAFQGVTALFSGALVPLWFLPDALRGLAEVLPFHLLFHAPLSVWLGLAGWAEIGGYFAGLALWLCLTTPVAVITWRWSRAAMVVHGG</sequence>
<dbReference type="PANTHER" id="PTHR36832">
    <property type="entry name" value="SLR1174 PROTEIN-RELATED"/>
    <property type="match status" value="1"/>
</dbReference>